<dbReference type="AlphaFoldDB" id="S5WMZ9"/>
<evidence type="ECO:0000313" key="1">
    <source>
        <dbReference type="EMBL" id="AGS83419.1"/>
    </source>
</evidence>
<dbReference type="SUPFAM" id="SSF55550">
    <property type="entry name" value="SH2 domain"/>
    <property type="match status" value="1"/>
</dbReference>
<protein>
    <submittedName>
        <fullName evidence="1">Sh3bp2</fullName>
    </submittedName>
</protein>
<dbReference type="Gene3D" id="2.30.29.30">
    <property type="entry name" value="Pleckstrin-homology domain (PH domain)/Phosphotyrosine-binding domain (PTB)"/>
    <property type="match status" value="1"/>
</dbReference>
<reference evidence="1" key="1">
    <citation type="journal article" date="2013" name="Development">
        <title>Transcription factors lhx1/5-1 and pitx are required for the maintenance and regeneration of serotonergic neurons in planarians.</title>
        <authorList>
            <person name="Currie K.W."/>
            <person name="Pearson B.J."/>
        </authorList>
    </citation>
    <scope>NUCLEOTIDE SEQUENCE</scope>
    <source>
        <strain evidence="1">CIW4</strain>
    </source>
</reference>
<accession>S5WMZ9</accession>
<name>S5WMZ9_SCHMD</name>
<sequence length="319" mass="36569">MLKEPAQSLLRKPNITFSGILETSKTSKMSLHKWVKCYVIVFEGNIYIYENCLSESPKSTNVLSKFNEFHVLKNRKKSPLWVFILQPIDNANSQLSFAAPSEQEMLYVIGKFKEGMMHSQSQLSAPNVNFTNPEIYPPYPIINNANLNFQSNLPPIPKGIHPNERLMENCIETNNEKILKFDNRNSVCAPPYPNINALTLDRRDDLPPIPSESHSEEICMRDFIFNGTREEAAAVLSKVQQIGGYLIRVQGDRQVLSVQTERGIVKYKLYKNPLTERVSIQGFGNEFYNLTDLVKHYYTNNIPNYTCRLKCPYGSVLHK</sequence>
<dbReference type="InterPro" id="IPR035848">
    <property type="entry name" value="SH3BP2"/>
</dbReference>
<dbReference type="SUPFAM" id="SSF50729">
    <property type="entry name" value="PH domain-like"/>
    <property type="match status" value="1"/>
</dbReference>
<dbReference type="EMBL" id="KF134122">
    <property type="protein sequence ID" value="AGS83419.1"/>
    <property type="molecule type" value="mRNA"/>
</dbReference>
<dbReference type="InterPro" id="IPR036860">
    <property type="entry name" value="SH2_dom_sf"/>
</dbReference>
<dbReference type="InterPro" id="IPR011993">
    <property type="entry name" value="PH-like_dom_sf"/>
</dbReference>
<dbReference type="GO" id="GO:0017124">
    <property type="term" value="F:SH3 domain binding"/>
    <property type="evidence" value="ECO:0007669"/>
    <property type="project" value="TreeGrafter"/>
</dbReference>
<dbReference type="CDD" id="cd00173">
    <property type="entry name" value="SH2"/>
    <property type="match status" value="1"/>
</dbReference>
<dbReference type="GO" id="GO:0007165">
    <property type="term" value="P:signal transduction"/>
    <property type="evidence" value="ECO:0007669"/>
    <property type="project" value="InterPro"/>
</dbReference>
<dbReference type="PANTHER" id="PTHR15126">
    <property type="entry name" value="SH3-BINDING"/>
    <property type="match status" value="1"/>
</dbReference>
<proteinExistence type="evidence at transcript level"/>
<organism evidence="1">
    <name type="scientific">Schmidtea mediterranea</name>
    <name type="common">Freshwater planarian flatworm</name>
    <dbReference type="NCBI Taxonomy" id="79327"/>
    <lineage>
        <taxon>Eukaryota</taxon>
        <taxon>Metazoa</taxon>
        <taxon>Spiralia</taxon>
        <taxon>Lophotrochozoa</taxon>
        <taxon>Platyhelminthes</taxon>
        <taxon>Rhabditophora</taxon>
        <taxon>Seriata</taxon>
        <taxon>Tricladida</taxon>
        <taxon>Continenticola</taxon>
        <taxon>Geoplanoidea</taxon>
        <taxon>Dugesiidae</taxon>
        <taxon>Schmidtea</taxon>
    </lineage>
</organism>
<dbReference type="Gene3D" id="3.30.505.10">
    <property type="entry name" value="SH2 domain"/>
    <property type="match status" value="1"/>
</dbReference>
<dbReference type="PANTHER" id="PTHR15126:SF4">
    <property type="entry name" value="SH3 DOMAIN-BINDING PROTEIN 2"/>
    <property type="match status" value="1"/>
</dbReference>